<evidence type="ECO:0000256" key="1">
    <source>
        <dbReference type="ARBA" id="ARBA00022801"/>
    </source>
</evidence>
<evidence type="ECO:0000313" key="3">
    <source>
        <dbReference type="Proteomes" id="UP000177281"/>
    </source>
</evidence>
<evidence type="ECO:0000313" key="2">
    <source>
        <dbReference type="EMBL" id="OGE97391.1"/>
    </source>
</evidence>
<keyword evidence="1" id="KW-0378">Hydrolase</keyword>
<dbReference type="Pfam" id="PF04203">
    <property type="entry name" value="Sortase"/>
    <property type="match status" value="1"/>
</dbReference>
<name>A0A1F5Q5C6_9BACT</name>
<dbReference type="GO" id="GO:0016787">
    <property type="term" value="F:hydrolase activity"/>
    <property type="evidence" value="ECO:0007669"/>
    <property type="project" value="UniProtKB-KW"/>
</dbReference>
<dbReference type="EMBL" id="MFFB01000001">
    <property type="protein sequence ID" value="OGE97391.1"/>
    <property type="molecule type" value="Genomic_DNA"/>
</dbReference>
<dbReference type="Gene3D" id="2.40.260.10">
    <property type="entry name" value="Sortase"/>
    <property type="match status" value="1"/>
</dbReference>
<organism evidence="2 3">
    <name type="scientific">Candidatus Doudnabacteria bacterium RIFCSPLOWO2_01_FULL_44_21</name>
    <dbReference type="NCBI Taxonomy" id="1817841"/>
    <lineage>
        <taxon>Bacteria</taxon>
        <taxon>Candidatus Doudnaibacteriota</taxon>
    </lineage>
</organism>
<dbReference type="InterPro" id="IPR005754">
    <property type="entry name" value="Sortase"/>
</dbReference>
<dbReference type="InterPro" id="IPR023365">
    <property type="entry name" value="Sortase_dom-sf"/>
</dbReference>
<proteinExistence type="predicted"/>
<gene>
    <name evidence="2" type="ORF">A3B10_02240</name>
</gene>
<dbReference type="STRING" id="1817841.A3B10_02240"/>
<sequence length="211" mass="23575">MVKNLRLLGLGLLLVIIAFVVSNWQYFWQNAKYEVIADPKTELNQPDQVIPPSLPIGSPSTVQAPKFDQIGNLSISSLGVSVPIMQVYEVSERAFQAALIYGVVHYPTTAQIGSLGNPYIFGHSSDYVWSKGKFKTVFARLPKIELGAEIVVTNQDGQKFKYKVIEKKIVEKDDLSVLDQHNYEKKLLTLQTSYPVGTALKRFVAVCELVE</sequence>
<comment type="caution">
    <text evidence="2">The sequence shown here is derived from an EMBL/GenBank/DDBJ whole genome shotgun (WGS) entry which is preliminary data.</text>
</comment>
<dbReference type="SUPFAM" id="SSF63817">
    <property type="entry name" value="Sortase"/>
    <property type="match status" value="1"/>
</dbReference>
<dbReference type="AlphaFoldDB" id="A0A1F5Q5C6"/>
<protein>
    <recommendedName>
        <fullName evidence="4">Sortase</fullName>
    </recommendedName>
</protein>
<dbReference type="Proteomes" id="UP000177281">
    <property type="component" value="Unassembled WGS sequence"/>
</dbReference>
<evidence type="ECO:0008006" key="4">
    <source>
        <dbReference type="Google" id="ProtNLM"/>
    </source>
</evidence>
<accession>A0A1F5Q5C6</accession>
<reference evidence="2 3" key="1">
    <citation type="journal article" date="2016" name="Nat. Commun.">
        <title>Thousands of microbial genomes shed light on interconnected biogeochemical processes in an aquifer system.</title>
        <authorList>
            <person name="Anantharaman K."/>
            <person name="Brown C.T."/>
            <person name="Hug L.A."/>
            <person name="Sharon I."/>
            <person name="Castelle C.J."/>
            <person name="Probst A.J."/>
            <person name="Thomas B.C."/>
            <person name="Singh A."/>
            <person name="Wilkins M.J."/>
            <person name="Karaoz U."/>
            <person name="Brodie E.L."/>
            <person name="Williams K.H."/>
            <person name="Hubbard S.S."/>
            <person name="Banfield J.F."/>
        </authorList>
    </citation>
    <scope>NUCLEOTIDE SEQUENCE [LARGE SCALE GENOMIC DNA]</scope>
</reference>